<reference evidence="2 3" key="1">
    <citation type="submission" date="2018-06" db="EMBL/GenBank/DDBJ databases">
        <title>WGS assembly of Brassica rapa FPsc.</title>
        <authorList>
            <person name="Bowman J."/>
            <person name="Kohchi T."/>
            <person name="Yamato K."/>
            <person name="Jenkins J."/>
            <person name="Shu S."/>
            <person name="Ishizaki K."/>
            <person name="Yamaoka S."/>
            <person name="Nishihama R."/>
            <person name="Nakamura Y."/>
            <person name="Berger F."/>
            <person name="Adam C."/>
            <person name="Aki S."/>
            <person name="Althoff F."/>
            <person name="Araki T."/>
            <person name="Arteaga-Vazquez M."/>
            <person name="Balasubrmanian S."/>
            <person name="Bauer D."/>
            <person name="Boehm C."/>
            <person name="Briginshaw L."/>
            <person name="Caballero-Perez J."/>
            <person name="Catarino B."/>
            <person name="Chen F."/>
            <person name="Chiyoda S."/>
            <person name="Chovatia M."/>
            <person name="Davies K."/>
            <person name="Delmans M."/>
            <person name="Demura T."/>
            <person name="Dierschke T."/>
            <person name="Dolan L."/>
            <person name="Dorantes-Acosta A."/>
            <person name="Eklund D."/>
            <person name="Florent S."/>
            <person name="Flores-Sandoval E."/>
            <person name="Fujiyama A."/>
            <person name="Fukuzawa H."/>
            <person name="Galik B."/>
            <person name="Grimanelli D."/>
            <person name="Grimwood J."/>
            <person name="Grossniklaus U."/>
            <person name="Hamada T."/>
            <person name="Haseloff J."/>
            <person name="Hetherington A."/>
            <person name="Higo A."/>
            <person name="Hirakawa Y."/>
            <person name="Hundley H."/>
            <person name="Ikeda Y."/>
            <person name="Inoue K."/>
            <person name="Inoue S."/>
            <person name="Ishida S."/>
            <person name="Jia Q."/>
            <person name="Kakita M."/>
            <person name="Kanazawa T."/>
            <person name="Kawai Y."/>
            <person name="Kawashima T."/>
            <person name="Kennedy M."/>
            <person name="Kinose K."/>
            <person name="Kinoshita T."/>
            <person name="Kohara Y."/>
            <person name="Koide E."/>
            <person name="Komatsu K."/>
            <person name="Kopischke S."/>
            <person name="Kubo M."/>
            <person name="Kyozuka J."/>
            <person name="Lagercrantz U."/>
            <person name="Lin S."/>
            <person name="Lindquist E."/>
            <person name="Lipzen A."/>
            <person name="Lu C."/>
            <person name="Luna E."/>
            <person name="Martienssen R."/>
            <person name="Minamino N."/>
            <person name="Mizutani M."/>
            <person name="Mizutani M."/>
            <person name="Mochizuki N."/>
            <person name="Monte I."/>
            <person name="Mosher R."/>
            <person name="Nagasaki H."/>
            <person name="Nakagami H."/>
            <person name="Naramoto S."/>
            <person name="Nishitani K."/>
            <person name="Ohtani M."/>
            <person name="Okamoto T."/>
            <person name="Okumura M."/>
            <person name="Phillips J."/>
            <person name="Pollak B."/>
            <person name="Reinders A."/>
            <person name="Roevekamp M."/>
            <person name="Sano R."/>
            <person name="Sawa S."/>
            <person name="Schmid M."/>
            <person name="Shirakawa M."/>
            <person name="Solano R."/>
            <person name="Spunde A."/>
            <person name="Suetsugu N."/>
            <person name="Sugano S."/>
            <person name="Sugiyama A."/>
            <person name="Sun R."/>
            <person name="Suzuki Y."/>
            <person name="Takenaka M."/>
            <person name="Takezawa D."/>
            <person name="Tomogane H."/>
            <person name="Tsuzuki M."/>
            <person name="Ueda T."/>
            <person name="Umeda M."/>
            <person name="Ward J."/>
            <person name="Watanabe Y."/>
            <person name="Yazaki K."/>
            <person name="Yokoyama R."/>
            <person name="Yoshitake Y."/>
            <person name="Yotsui I."/>
            <person name="Zachgo S."/>
            <person name="Schmutz J."/>
        </authorList>
    </citation>
    <scope>NUCLEOTIDE SEQUENCE [LARGE SCALE GENOMIC DNA]</scope>
    <source>
        <strain evidence="3">cv. B-3</strain>
    </source>
</reference>
<dbReference type="CDD" id="cd06222">
    <property type="entry name" value="RNase_H_like"/>
    <property type="match status" value="1"/>
</dbReference>
<proteinExistence type="predicted"/>
<dbReference type="Proteomes" id="UP000264353">
    <property type="component" value="Chromosome A7"/>
</dbReference>
<evidence type="ECO:0000313" key="2">
    <source>
        <dbReference type="EMBL" id="RID53635.1"/>
    </source>
</evidence>
<organism evidence="2 3">
    <name type="scientific">Brassica campestris</name>
    <name type="common">Field mustard</name>
    <dbReference type="NCBI Taxonomy" id="3711"/>
    <lineage>
        <taxon>Eukaryota</taxon>
        <taxon>Viridiplantae</taxon>
        <taxon>Streptophyta</taxon>
        <taxon>Embryophyta</taxon>
        <taxon>Tracheophyta</taxon>
        <taxon>Spermatophyta</taxon>
        <taxon>Magnoliopsida</taxon>
        <taxon>eudicotyledons</taxon>
        <taxon>Gunneridae</taxon>
        <taxon>Pentapetalae</taxon>
        <taxon>rosids</taxon>
        <taxon>malvids</taxon>
        <taxon>Brassicales</taxon>
        <taxon>Brassicaceae</taxon>
        <taxon>Brassiceae</taxon>
        <taxon>Brassica</taxon>
    </lineage>
</organism>
<dbReference type="InterPro" id="IPR036397">
    <property type="entry name" value="RNaseH_sf"/>
</dbReference>
<dbReference type="InterPro" id="IPR052929">
    <property type="entry name" value="RNase_H-like_EbsB-rel"/>
</dbReference>
<dbReference type="Gene3D" id="3.30.420.10">
    <property type="entry name" value="Ribonuclease H-like superfamily/Ribonuclease H"/>
    <property type="match status" value="1"/>
</dbReference>
<dbReference type="GO" id="GO:0004523">
    <property type="term" value="F:RNA-DNA hybrid ribonuclease activity"/>
    <property type="evidence" value="ECO:0007669"/>
    <property type="project" value="InterPro"/>
</dbReference>
<protein>
    <recommendedName>
        <fullName evidence="1">RNase H type-1 domain-containing protein</fullName>
    </recommendedName>
</protein>
<dbReference type="InterPro" id="IPR012337">
    <property type="entry name" value="RNaseH-like_sf"/>
</dbReference>
<dbReference type="InterPro" id="IPR002156">
    <property type="entry name" value="RNaseH_domain"/>
</dbReference>
<name>A0A397YJM0_BRACM</name>
<dbReference type="PANTHER" id="PTHR47074:SF49">
    <property type="entry name" value="POLYNUCLEOTIDYL TRANSFERASE, RIBONUCLEASE H-LIKE SUPERFAMILY PROTEIN"/>
    <property type="match status" value="1"/>
</dbReference>
<dbReference type="PANTHER" id="PTHR47074">
    <property type="entry name" value="BNAC02G40300D PROTEIN"/>
    <property type="match status" value="1"/>
</dbReference>
<gene>
    <name evidence="2" type="ORF">BRARA_G01017</name>
</gene>
<dbReference type="SUPFAM" id="SSF53098">
    <property type="entry name" value="Ribonuclease H-like"/>
    <property type="match status" value="1"/>
</dbReference>
<dbReference type="EMBL" id="CM010634">
    <property type="protein sequence ID" value="RID53635.1"/>
    <property type="molecule type" value="Genomic_DNA"/>
</dbReference>
<dbReference type="GO" id="GO:0003676">
    <property type="term" value="F:nucleic acid binding"/>
    <property type="evidence" value="ECO:0007669"/>
    <property type="project" value="InterPro"/>
</dbReference>
<sequence>MIIAIFDSSFAREIWQIRSSKEWHHALASTSQPRPSLTHVPIPPIHSTSVLCFTDAAWHATSSRAGCGWIFISQQDEHLHQGTTTFENTSSSLVPEALTIRSALLNALEAGFTRICIKKNCQALVALINSKNHPKDLYRIYRDIEHLSLSFYRIAFSYVSRNLNSLADSLAKSALLLYQMI</sequence>
<feature type="domain" description="RNase H type-1" evidence="1">
    <location>
        <begin position="54"/>
        <end position="174"/>
    </location>
</feature>
<evidence type="ECO:0000313" key="3">
    <source>
        <dbReference type="Proteomes" id="UP000264353"/>
    </source>
</evidence>
<dbReference type="AlphaFoldDB" id="A0A397YJM0"/>
<accession>A0A397YJM0</accession>
<dbReference type="Pfam" id="PF13456">
    <property type="entry name" value="RVT_3"/>
    <property type="match status" value="1"/>
</dbReference>
<evidence type="ECO:0000259" key="1">
    <source>
        <dbReference type="Pfam" id="PF13456"/>
    </source>
</evidence>
<dbReference type="InterPro" id="IPR044730">
    <property type="entry name" value="RNase_H-like_dom_plant"/>
</dbReference>